<name>A0ABR3G4P8_9PEZI</name>
<dbReference type="Proteomes" id="UP001447188">
    <property type="component" value="Unassembled WGS sequence"/>
</dbReference>
<organism evidence="1 2">
    <name type="scientific">Discina gigas</name>
    <dbReference type="NCBI Taxonomy" id="1032678"/>
    <lineage>
        <taxon>Eukaryota</taxon>
        <taxon>Fungi</taxon>
        <taxon>Dikarya</taxon>
        <taxon>Ascomycota</taxon>
        <taxon>Pezizomycotina</taxon>
        <taxon>Pezizomycetes</taxon>
        <taxon>Pezizales</taxon>
        <taxon>Discinaceae</taxon>
        <taxon>Discina</taxon>
    </lineage>
</organism>
<proteinExistence type="predicted"/>
<sequence length="59" mass="6586">EEILLQGAKTPEFACTNLKSRLNTRVERALSLNIRFLPAKSELMHMLPAAATWGSTETK</sequence>
<evidence type="ECO:0000313" key="1">
    <source>
        <dbReference type="EMBL" id="KAL0630909.1"/>
    </source>
</evidence>
<evidence type="ECO:0000313" key="2">
    <source>
        <dbReference type="Proteomes" id="UP001447188"/>
    </source>
</evidence>
<gene>
    <name evidence="1" type="ORF">Q9L58_010246</name>
</gene>
<dbReference type="EMBL" id="JBBBZM010000344">
    <property type="protein sequence ID" value="KAL0630909.1"/>
    <property type="molecule type" value="Genomic_DNA"/>
</dbReference>
<protein>
    <submittedName>
        <fullName evidence="1">Uncharacterized protein</fullName>
    </submittedName>
</protein>
<feature type="non-terminal residue" evidence="1">
    <location>
        <position position="1"/>
    </location>
</feature>
<comment type="caution">
    <text evidence="1">The sequence shown here is derived from an EMBL/GenBank/DDBJ whole genome shotgun (WGS) entry which is preliminary data.</text>
</comment>
<keyword evidence="2" id="KW-1185">Reference proteome</keyword>
<reference evidence="1 2" key="1">
    <citation type="submission" date="2024-02" db="EMBL/GenBank/DDBJ databases">
        <title>Discinaceae phylogenomics.</title>
        <authorList>
            <person name="Dirks A.C."/>
            <person name="James T.Y."/>
        </authorList>
    </citation>
    <scope>NUCLEOTIDE SEQUENCE [LARGE SCALE GENOMIC DNA]</scope>
    <source>
        <strain evidence="1 2">ACD0624</strain>
    </source>
</reference>
<accession>A0ABR3G4P8</accession>